<organism evidence="1 2">
    <name type="scientific">Brachionus plicatilis</name>
    <name type="common">Marine rotifer</name>
    <name type="synonym">Brachionus muelleri</name>
    <dbReference type="NCBI Taxonomy" id="10195"/>
    <lineage>
        <taxon>Eukaryota</taxon>
        <taxon>Metazoa</taxon>
        <taxon>Spiralia</taxon>
        <taxon>Gnathifera</taxon>
        <taxon>Rotifera</taxon>
        <taxon>Eurotatoria</taxon>
        <taxon>Monogononta</taxon>
        <taxon>Pseudotrocha</taxon>
        <taxon>Ploima</taxon>
        <taxon>Brachionidae</taxon>
        <taxon>Brachionus</taxon>
    </lineage>
</organism>
<reference evidence="1 2" key="1">
    <citation type="journal article" date="2018" name="Sci. Rep.">
        <title>Genomic signatures of local adaptation to the degree of environmental predictability in rotifers.</title>
        <authorList>
            <person name="Franch-Gras L."/>
            <person name="Hahn C."/>
            <person name="Garcia-Roger E.M."/>
            <person name="Carmona M.J."/>
            <person name="Serra M."/>
            <person name="Gomez A."/>
        </authorList>
    </citation>
    <scope>NUCLEOTIDE SEQUENCE [LARGE SCALE GENOMIC DNA]</scope>
    <source>
        <strain evidence="1">HYR1</strain>
    </source>
</reference>
<keyword evidence="2" id="KW-1185">Reference proteome</keyword>
<dbReference type="EMBL" id="REGN01001099">
    <property type="protein sequence ID" value="RNA37064.1"/>
    <property type="molecule type" value="Genomic_DNA"/>
</dbReference>
<accession>A0A3M7SMK4</accession>
<dbReference type="AlphaFoldDB" id="A0A3M7SMK4"/>
<comment type="caution">
    <text evidence="1">The sequence shown here is derived from an EMBL/GenBank/DDBJ whole genome shotgun (WGS) entry which is preliminary data.</text>
</comment>
<gene>
    <name evidence="1" type="ORF">BpHYR1_023776</name>
</gene>
<sequence>MEIFKINKKFAKSEIKSLKMLKFQTTISAKFSFDLKSSKSNEDEEEKIYKRVEKYSQIDIN</sequence>
<dbReference type="Proteomes" id="UP000276133">
    <property type="component" value="Unassembled WGS sequence"/>
</dbReference>
<proteinExistence type="predicted"/>
<evidence type="ECO:0000313" key="2">
    <source>
        <dbReference type="Proteomes" id="UP000276133"/>
    </source>
</evidence>
<evidence type="ECO:0000313" key="1">
    <source>
        <dbReference type="EMBL" id="RNA37064.1"/>
    </source>
</evidence>
<name>A0A3M7SMK4_BRAPC</name>
<protein>
    <submittedName>
        <fullName evidence="1">Uncharacterized protein</fullName>
    </submittedName>
</protein>